<organism evidence="1 2">
    <name type="scientific">Streptomyces citrinus</name>
    <dbReference type="NCBI Taxonomy" id="3118173"/>
    <lineage>
        <taxon>Bacteria</taxon>
        <taxon>Bacillati</taxon>
        <taxon>Actinomycetota</taxon>
        <taxon>Actinomycetes</taxon>
        <taxon>Kitasatosporales</taxon>
        <taxon>Streptomycetaceae</taxon>
        <taxon>Streptomyces</taxon>
    </lineage>
</organism>
<reference evidence="1" key="1">
    <citation type="journal article" date="2025" name="Int. J. Syst. Evol. Microbiol.">
        <title>Streptomyces citrinus sp. nov., with yellow diffusible pigment.</title>
        <authorList>
            <person name="He Y."/>
            <person name="Yang E."/>
            <person name="Xu J."/>
            <person name="Sun Y."/>
            <person name="Sun L."/>
        </authorList>
    </citation>
    <scope>NUCLEOTIDE SEQUENCE</scope>
    <source>
        <strain evidence="1">Q6</strain>
    </source>
</reference>
<dbReference type="Proteomes" id="UP001432251">
    <property type="component" value="Chromosome"/>
</dbReference>
<evidence type="ECO:0000313" key="2">
    <source>
        <dbReference type="Proteomes" id="UP001432251"/>
    </source>
</evidence>
<sequence>MVPPKPTLEMLRALTDENVLRALMAEARLTRAEIAARTGISKPTISDSVRRLSAAGLLVDTGERTTGRGRVGSYYALAPDLGAALVVALTQHRVTAETVDALGRVRDREELELGPGAGAEAAADALTGVADRLAARTPGGLRLAVVSAADPVARTTGRLVRLPDAPFLIGDLDPRAALGAHVSGPVQVDNDVNWAARAEHADGRAHGTDDFVYVHLGEGLGGAVVCDGEVRRGHHGFTGEIAHVWTVGPDDTAMPLTEVFAVLGLREPGSTAVDVGALRARLEPGDGDVVREGGGKGGSDGGCQRRGDGRGRARADETRTALARAIGPVLEAAVAFADPRLIVLGGTWGPALAETVARRLAQSPRPVPVIAASVADPELTGARTQAIEELRRLLVDSTHPTDRTGHPPADPPHARPRPSSHAPAGADPRPNTHAPVGADLTPATHHRTQDIP</sequence>
<protein>
    <submittedName>
        <fullName evidence="1">ROK family transcriptional regulator</fullName>
    </submittedName>
</protein>
<accession>A0ACD5AN12</accession>
<proteinExistence type="predicted"/>
<evidence type="ECO:0000313" key="1">
    <source>
        <dbReference type="EMBL" id="WWQ68596.1"/>
    </source>
</evidence>
<name>A0ACD5AN12_9ACTN</name>
<gene>
    <name evidence="1" type="ORF">V2W30_38205</name>
</gene>
<keyword evidence="2" id="KW-1185">Reference proteome</keyword>
<dbReference type="EMBL" id="CP146022">
    <property type="protein sequence ID" value="WWQ68596.1"/>
    <property type="molecule type" value="Genomic_DNA"/>
</dbReference>